<dbReference type="Pfam" id="PF02909">
    <property type="entry name" value="TetR_C_1"/>
    <property type="match status" value="1"/>
</dbReference>
<proteinExistence type="predicted"/>
<evidence type="ECO:0000259" key="6">
    <source>
        <dbReference type="PROSITE" id="PS50977"/>
    </source>
</evidence>
<feature type="region of interest" description="Disordered" evidence="5">
    <location>
        <begin position="1"/>
        <end position="25"/>
    </location>
</feature>
<dbReference type="PANTHER" id="PTHR30055">
    <property type="entry name" value="HTH-TYPE TRANSCRIPTIONAL REGULATOR RUTR"/>
    <property type="match status" value="1"/>
</dbReference>
<dbReference type="InterPro" id="IPR001647">
    <property type="entry name" value="HTH_TetR"/>
</dbReference>
<dbReference type="Proteomes" id="UP000766570">
    <property type="component" value="Unassembled WGS sequence"/>
</dbReference>
<evidence type="ECO:0000256" key="5">
    <source>
        <dbReference type="SAM" id="MobiDB-lite"/>
    </source>
</evidence>
<evidence type="ECO:0000313" key="7">
    <source>
        <dbReference type="EMBL" id="MBP2375794.1"/>
    </source>
</evidence>
<dbReference type="Gene3D" id="1.10.10.60">
    <property type="entry name" value="Homeodomain-like"/>
    <property type="match status" value="1"/>
</dbReference>
<evidence type="ECO:0000313" key="8">
    <source>
        <dbReference type="Proteomes" id="UP000766570"/>
    </source>
</evidence>
<protein>
    <submittedName>
        <fullName evidence="7">AcrR family transcriptional regulator</fullName>
    </submittedName>
</protein>
<dbReference type="EMBL" id="JAGIOE010000001">
    <property type="protein sequence ID" value="MBP2375794.1"/>
    <property type="molecule type" value="Genomic_DNA"/>
</dbReference>
<dbReference type="PANTHER" id="PTHR30055:SF151">
    <property type="entry name" value="TRANSCRIPTIONAL REGULATORY PROTEIN"/>
    <property type="match status" value="1"/>
</dbReference>
<dbReference type="InterPro" id="IPR004111">
    <property type="entry name" value="Repressor_TetR_C"/>
</dbReference>
<dbReference type="Gene3D" id="1.10.357.10">
    <property type="entry name" value="Tetracycline Repressor, domain 2"/>
    <property type="match status" value="1"/>
</dbReference>
<dbReference type="InterPro" id="IPR050109">
    <property type="entry name" value="HTH-type_TetR-like_transc_reg"/>
</dbReference>
<evidence type="ECO:0000256" key="4">
    <source>
        <dbReference type="PROSITE-ProRule" id="PRU00335"/>
    </source>
</evidence>
<evidence type="ECO:0000256" key="2">
    <source>
        <dbReference type="ARBA" id="ARBA00023125"/>
    </source>
</evidence>
<reference evidence="7 8" key="1">
    <citation type="submission" date="2021-03" db="EMBL/GenBank/DDBJ databases">
        <title>Sequencing the genomes of 1000 actinobacteria strains.</title>
        <authorList>
            <person name="Klenk H.-P."/>
        </authorList>
    </citation>
    <scope>NUCLEOTIDE SEQUENCE [LARGE SCALE GENOMIC DNA]</scope>
    <source>
        <strain evidence="7 8">DSM 15454</strain>
    </source>
</reference>
<dbReference type="RefSeq" id="WP_209909943.1">
    <property type="nucleotide sequence ID" value="NZ_BAAAMI010000016.1"/>
</dbReference>
<comment type="caution">
    <text evidence="7">The sequence shown here is derived from an EMBL/GenBank/DDBJ whole genome shotgun (WGS) entry which is preliminary data.</text>
</comment>
<dbReference type="Pfam" id="PF00440">
    <property type="entry name" value="TetR_N"/>
    <property type="match status" value="1"/>
</dbReference>
<dbReference type="InterPro" id="IPR009057">
    <property type="entry name" value="Homeodomain-like_sf"/>
</dbReference>
<accession>A0ABS4WHV9</accession>
<gene>
    <name evidence="7" type="ORF">JOF46_003706</name>
</gene>
<dbReference type="PROSITE" id="PS50977">
    <property type="entry name" value="HTH_TETR_2"/>
    <property type="match status" value="1"/>
</dbReference>
<feature type="compositionally biased region" description="Basic and acidic residues" evidence="5">
    <location>
        <begin position="1"/>
        <end position="15"/>
    </location>
</feature>
<evidence type="ECO:0000256" key="3">
    <source>
        <dbReference type="ARBA" id="ARBA00023163"/>
    </source>
</evidence>
<feature type="DNA-binding region" description="H-T-H motif" evidence="4">
    <location>
        <begin position="46"/>
        <end position="65"/>
    </location>
</feature>
<keyword evidence="1" id="KW-0805">Transcription regulation</keyword>
<dbReference type="SUPFAM" id="SSF46689">
    <property type="entry name" value="Homeodomain-like"/>
    <property type="match status" value="1"/>
</dbReference>
<dbReference type="SUPFAM" id="SSF48498">
    <property type="entry name" value="Tetracyclin repressor-like, C-terminal domain"/>
    <property type="match status" value="1"/>
</dbReference>
<keyword evidence="8" id="KW-1185">Reference proteome</keyword>
<feature type="domain" description="HTH tetR-type" evidence="6">
    <location>
        <begin position="23"/>
        <end position="83"/>
    </location>
</feature>
<sequence length="230" mass="24661">MTARDPIDIWRRPERSGVGPKPQHSRGQIAAAAIDIADRDGLAAVSIRRVARDMGTGPASLYRYLRSHDELIELMVDTVSGEYDLGPSGETPRDQLLALARQGRSIMHRHPWLAALLPTRPSMGPGALRYLERALSAMESTDMPGTSKLQTVAMLTALTSAFVQNELSQPGTSGSDNGAANDRLEYLSEAVRSGNYPRLAGALAGGHEPEAPDDMFAGIIVDYLAGAGLR</sequence>
<keyword evidence="2 4" id="KW-0238">DNA-binding</keyword>
<organism evidence="7 8">
    <name type="scientific">Paeniglutamicibacter psychrophenolicus</name>
    <dbReference type="NCBI Taxonomy" id="257454"/>
    <lineage>
        <taxon>Bacteria</taxon>
        <taxon>Bacillati</taxon>
        <taxon>Actinomycetota</taxon>
        <taxon>Actinomycetes</taxon>
        <taxon>Micrococcales</taxon>
        <taxon>Micrococcaceae</taxon>
        <taxon>Paeniglutamicibacter</taxon>
    </lineage>
</organism>
<dbReference type="InterPro" id="IPR036271">
    <property type="entry name" value="Tet_transcr_reg_TetR-rel_C_sf"/>
</dbReference>
<name>A0ABS4WHV9_9MICC</name>
<keyword evidence="3" id="KW-0804">Transcription</keyword>
<evidence type="ECO:0000256" key="1">
    <source>
        <dbReference type="ARBA" id="ARBA00023015"/>
    </source>
</evidence>